<keyword evidence="9" id="KW-0472">Membrane</keyword>
<feature type="transmembrane region" description="Helical" evidence="9">
    <location>
        <begin position="36"/>
        <end position="57"/>
    </location>
</feature>
<reference evidence="11 12" key="1">
    <citation type="journal article" date="2014" name="Int. J. Syst. Evol. Microbiol.">
        <title>Complete genome sequence of Corynebacterium casei LMG S-19264T (=DSM 44701T), isolated from a smear-ripened cheese.</title>
        <authorList>
            <consortium name="US DOE Joint Genome Institute (JGI-PGF)"/>
            <person name="Walter F."/>
            <person name="Albersmeier A."/>
            <person name="Kalinowski J."/>
            <person name="Ruckert C."/>
        </authorList>
    </citation>
    <scope>NUCLEOTIDE SEQUENCE [LARGE SCALE GENOMIC DNA]</scope>
    <source>
        <strain evidence="11 12">KCTC 19473</strain>
    </source>
</reference>
<dbReference type="Gene3D" id="3.30.565.10">
    <property type="entry name" value="Histidine kinase-like ATPase, C-terminal domain"/>
    <property type="match status" value="1"/>
</dbReference>
<dbReference type="InterPro" id="IPR025828">
    <property type="entry name" value="Put_sensor_dom"/>
</dbReference>
<dbReference type="RefSeq" id="WP_193517658.1">
    <property type="nucleotide sequence ID" value="NZ_BMXL01000005.1"/>
</dbReference>
<keyword evidence="7" id="KW-0067">ATP-binding</keyword>
<dbReference type="PANTHER" id="PTHR24421">
    <property type="entry name" value="NITRATE/NITRITE SENSOR PROTEIN NARX-RELATED"/>
    <property type="match status" value="1"/>
</dbReference>
<evidence type="ECO:0000256" key="1">
    <source>
        <dbReference type="ARBA" id="ARBA00000085"/>
    </source>
</evidence>
<evidence type="ECO:0000313" key="12">
    <source>
        <dbReference type="Proteomes" id="UP000654947"/>
    </source>
</evidence>
<dbReference type="GO" id="GO:0005524">
    <property type="term" value="F:ATP binding"/>
    <property type="evidence" value="ECO:0007669"/>
    <property type="project" value="UniProtKB-KW"/>
</dbReference>
<keyword evidence="9" id="KW-1133">Transmembrane helix</keyword>
<evidence type="ECO:0000256" key="3">
    <source>
        <dbReference type="ARBA" id="ARBA00022553"/>
    </source>
</evidence>
<evidence type="ECO:0000256" key="8">
    <source>
        <dbReference type="ARBA" id="ARBA00023012"/>
    </source>
</evidence>
<dbReference type="GO" id="GO:0016020">
    <property type="term" value="C:membrane"/>
    <property type="evidence" value="ECO:0007669"/>
    <property type="project" value="InterPro"/>
</dbReference>
<dbReference type="Gene3D" id="1.20.5.1930">
    <property type="match status" value="1"/>
</dbReference>
<dbReference type="AlphaFoldDB" id="A0A918XAI7"/>
<dbReference type="Pfam" id="PF02518">
    <property type="entry name" value="HATPase_c"/>
    <property type="match status" value="1"/>
</dbReference>
<keyword evidence="9" id="KW-0812">Transmembrane</keyword>
<evidence type="ECO:0000256" key="9">
    <source>
        <dbReference type="SAM" id="Phobius"/>
    </source>
</evidence>
<dbReference type="EMBL" id="BMXL01000005">
    <property type="protein sequence ID" value="GHD21877.1"/>
    <property type="molecule type" value="Genomic_DNA"/>
</dbReference>
<keyword evidence="12" id="KW-1185">Reference proteome</keyword>
<organism evidence="11 12">
    <name type="scientific">Nocardiopsis kunsanensis</name>
    <dbReference type="NCBI Taxonomy" id="141693"/>
    <lineage>
        <taxon>Bacteria</taxon>
        <taxon>Bacillati</taxon>
        <taxon>Actinomycetota</taxon>
        <taxon>Actinomycetes</taxon>
        <taxon>Streptosporangiales</taxon>
        <taxon>Nocardiopsidaceae</taxon>
        <taxon>Nocardiopsis</taxon>
    </lineage>
</organism>
<dbReference type="PANTHER" id="PTHR24421:SF10">
    <property type="entry name" value="NITRATE_NITRITE SENSOR PROTEIN NARQ"/>
    <property type="match status" value="1"/>
</dbReference>
<evidence type="ECO:0000313" key="11">
    <source>
        <dbReference type="EMBL" id="GHD21877.1"/>
    </source>
</evidence>
<gene>
    <name evidence="11" type="ORF">GCM10007147_15800</name>
</gene>
<proteinExistence type="predicted"/>
<dbReference type="InterPro" id="IPR003594">
    <property type="entry name" value="HATPase_dom"/>
</dbReference>
<dbReference type="Pfam" id="PF13796">
    <property type="entry name" value="Sensor"/>
    <property type="match status" value="1"/>
</dbReference>
<accession>A0A918XAI7</accession>
<keyword evidence="8" id="KW-0902">Two-component regulatory system</keyword>
<feature type="domain" description="Histidine kinase/HSP90-like ATPase" evidence="10">
    <location>
        <begin position="318"/>
        <end position="408"/>
    </location>
</feature>
<evidence type="ECO:0000256" key="2">
    <source>
        <dbReference type="ARBA" id="ARBA00012438"/>
    </source>
</evidence>
<evidence type="ECO:0000256" key="6">
    <source>
        <dbReference type="ARBA" id="ARBA00022777"/>
    </source>
</evidence>
<evidence type="ECO:0000256" key="7">
    <source>
        <dbReference type="ARBA" id="ARBA00022840"/>
    </source>
</evidence>
<dbReference type="SUPFAM" id="SSF55874">
    <property type="entry name" value="ATPase domain of HSP90 chaperone/DNA topoisomerase II/histidine kinase"/>
    <property type="match status" value="1"/>
</dbReference>
<dbReference type="SMART" id="SM00387">
    <property type="entry name" value="HATPase_c"/>
    <property type="match status" value="1"/>
</dbReference>
<comment type="caution">
    <text evidence="11">The sequence shown here is derived from an EMBL/GenBank/DDBJ whole genome shotgun (WGS) entry which is preliminary data.</text>
</comment>
<sequence length="408" mass="43950">MTHAGELLYQHRTALERAAHGARYAASAGAGALRSWMLLGGFLLSHVLTVVFIRTPLFARMTALLEKSTEKDVRLACERLDRDSVRAGTPPRRVAFRPSMYWAATHSLTGLVSALVAFVLAVGVVVSLTCPLWWWLLPPELAVSPGGYRVDSWPAALLTPVVGLVYLGLFVFCVPRLADWHALLARQILLDPDRGRLRTRIAEVTALRQTALEAHGLELRRIERDLHDGTQNRLVAVRMHLGLVERLLAEDPGRARELVAVAKGAADEALGELRSVVRSIYPPILADQGLAMALESLASRSAVYCSVEVAGLPRLPAAVETAAYFVATEALTNVVKHSAATRAHIAACEEGGVVGIRITDDGRGGADDHQGSGLSGIRQRVAAFEGRTRISSPPGGPTTIEVKLPCAF</sequence>
<protein>
    <recommendedName>
        <fullName evidence="2">histidine kinase</fullName>
        <ecNumber evidence="2">2.7.13.3</ecNumber>
    </recommendedName>
</protein>
<evidence type="ECO:0000256" key="5">
    <source>
        <dbReference type="ARBA" id="ARBA00022741"/>
    </source>
</evidence>
<dbReference type="GO" id="GO:0000155">
    <property type="term" value="F:phosphorelay sensor kinase activity"/>
    <property type="evidence" value="ECO:0007669"/>
    <property type="project" value="InterPro"/>
</dbReference>
<dbReference type="GO" id="GO:0046983">
    <property type="term" value="F:protein dimerization activity"/>
    <property type="evidence" value="ECO:0007669"/>
    <property type="project" value="InterPro"/>
</dbReference>
<keyword evidence="3" id="KW-0597">Phosphoprotein</keyword>
<dbReference type="CDD" id="cd16917">
    <property type="entry name" value="HATPase_UhpB-NarQ-NarX-like"/>
    <property type="match status" value="1"/>
</dbReference>
<keyword evidence="6 11" id="KW-0418">Kinase</keyword>
<comment type="catalytic activity">
    <reaction evidence="1">
        <text>ATP + protein L-histidine = ADP + protein N-phospho-L-histidine.</text>
        <dbReference type="EC" id="2.7.13.3"/>
    </reaction>
</comment>
<evidence type="ECO:0000259" key="10">
    <source>
        <dbReference type="SMART" id="SM00387"/>
    </source>
</evidence>
<dbReference type="InterPro" id="IPR011712">
    <property type="entry name" value="Sig_transdc_His_kin_sub3_dim/P"/>
</dbReference>
<dbReference type="Pfam" id="PF07730">
    <property type="entry name" value="HisKA_3"/>
    <property type="match status" value="1"/>
</dbReference>
<feature type="transmembrane region" description="Helical" evidence="9">
    <location>
        <begin position="108"/>
        <end position="135"/>
    </location>
</feature>
<name>A0A918XAI7_9ACTN</name>
<dbReference type="InterPro" id="IPR050482">
    <property type="entry name" value="Sensor_HK_TwoCompSys"/>
</dbReference>
<dbReference type="EC" id="2.7.13.3" evidence="2"/>
<dbReference type="InterPro" id="IPR036890">
    <property type="entry name" value="HATPase_C_sf"/>
</dbReference>
<feature type="transmembrane region" description="Helical" evidence="9">
    <location>
        <begin position="155"/>
        <end position="178"/>
    </location>
</feature>
<keyword evidence="5" id="KW-0547">Nucleotide-binding</keyword>
<keyword evidence="4" id="KW-0808">Transferase</keyword>
<evidence type="ECO:0000256" key="4">
    <source>
        <dbReference type="ARBA" id="ARBA00022679"/>
    </source>
</evidence>
<dbReference type="Proteomes" id="UP000654947">
    <property type="component" value="Unassembled WGS sequence"/>
</dbReference>